<dbReference type="GO" id="GO:0030246">
    <property type="term" value="F:carbohydrate binding"/>
    <property type="evidence" value="ECO:0007669"/>
    <property type="project" value="UniProtKB-KW"/>
</dbReference>
<protein>
    <recommendedName>
        <fullName evidence="10">C-type lectin domain family 14 member A</fullName>
    </recommendedName>
</protein>
<evidence type="ECO:0000256" key="8">
    <source>
        <dbReference type="ARBA" id="ARBA00023157"/>
    </source>
</evidence>
<dbReference type="GO" id="GO:0036324">
    <property type="term" value="P:vascular endothelial growth factor receptor-2 signaling pathway"/>
    <property type="evidence" value="ECO:0007669"/>
    <property type="project" value="Ensembl"/>
</dbReference>
<dbReference type="RefSeq" id="XP_003792046.1">
    <property type="nucleotide sequence ID" value="XM_003791998.3"/>
</dbReference>
<dbReference type="OMA" id="ELPNCLD"/>
<dbReference type="KEGG" id="oga:100959861"/>
<dbReference type="eggNOG" id="ENOG502S0KN">
    <property type="taxonomic scope" value="Eukaryota"/>
</dbReference>
<feature type="region of interest" description="Disordered" evidence="11">
    <location>
        <begin position="431"/>
        <end position="471"/>
    </location>
</feature>
<dbReference type="GO" id="GO:0002042">
    <property type="term" value="P:cell migration involved in sprouting angiogenesis"/>
    <property type="evidence" value="ECO:0007669"/>
    <property type="project" value="Ensembl"/>
</dbReference>
<dbReference type="GO" id="GO:0031012">
    <property type="term" value="C:extracellular matrix"/>
    <property type="evidence" value="ECO:0007669"/>
    <property type="project" value="TreeGrafter"/>
</dbReference>
<evidence type="ECO:0000256" key="9">
    <source>
        <dbReference type="ARBA" id="ARBA00023180"/>
    </source>
</evidence>
<reference evidence="16" key="1">
    <citation type="submission" date="2011-03" db="EMBL/GenBank/DDBJ databases">
        <title>Version 3 of the genome sequence of Otolemur garnettii (Bushbaby).</title>
        <authorList>
            <consortium name="The Broad Institute Genome Sequencing Platform"/>
            <person name="Di Palma F."/>
            <person name="Johnson J."/>
            <person name="Lander E.S."/>
            <person name="Lindblad-Toh K."/>
            <person name="Jaffe D.B."/>
            <person name="Gnerre S."/>
            <person name="MacCallum I."/>
            <person name="Przybylski D."/>
            <person name="Ribeiro F.J."/>
            <person name="Burton J.N."/>
            <person name="Walker B.J."/>
            <person name="Sharpe T."/>
            <person name="Hall G."/>
        </authorList>
    </citation>
    <scope>NUCLEOTIDE SEQUENCE [LARGE SCALE GENOMIC DNA]</scope>
</reference>
<dbReference type="InterPro" id="IPR016186">
    <property type="entry name" value="C-type_lectin-like/link_sf"/>
</dbReference>
<dbReference type="GeneTree" id="ENSGT00930000151088"/>
<evidence type="ECO:0000259" key="14">
    <source>
        <dbReference type="PROSITE" id="PS50041"/>
    </source>
</evidence>
<dbReference type="GeneID" id="100959861"/>
<dbReference type="STRING" id="30611.ENSOGAP00000016067"/>
<dbReference type="GO" id="GO:0009897">
    <property type="term" value="C:external side of plasma membrane"/>
    <property type="evidence" value="ECO:0007669"/>
    <property type="project" value="Ensembl"/>
</dbReference>
<feature type="compositionally biased region" description="Basic and acidic residues" evidence="11">
    <location>
        <begin position="325"/>
        <end position="334"/>
    </location>
</feature>
<keyword evidence="6 12" id="KW-1133">Transmembrane helix</keyword>
<dbReference type="Ensembl" id="ENSOGAT00000035083.1">
    <property type="protein sequence ID" value="ENSOGAP00000016067.1"/>
    <property type="gene ID" value="ENSOGAG00000025794.1"/>
</dbReference>
<evidence type="ECO:0000256" key="3">
    <source>
        <dbReference type="ARBA" id="ARBA00022692"/>
    </source>
</evidence>
<evidence type="ECO:0000256" key="7">
    <source>
        <dbReference type="ARBA" id="ARBA00023136"/>
    </source>
</evidence>
<dbReference type="FunCoup" id="H0XIX7">
    <property type="interactions" value="34"/>
</dbReference>
<keyword evidence="7 12" id="KW-0472">Membrane</keyword>
<organism evidence="15 16">
    <name type="scientific">Otolemur garnettii</name>
    <name type="common">Small-eared galago</name>
    <name type="synonym">Garnett's greater bushbaby</name>
    <dbReference type="NCBI Taxonomy" id="30611"/>
    <lineage>
        <taxon>Eukaryota</taxon>
        <taxon>Metazoa</taxon>
        <taxon>Chordata</taxon>
        <taxon>Craniata</taxon>
        <taxon>Vertebrata</taxon>
        <taxon>Euteleostomi</taxon>
        <taxon>Mammalia</taxon>
        <taxon>Eutheria</taxon>
        <taxon>Euarchontoglires</taxon>
        <taxon>Primates</taxon>
        <taxon>Strepsirrhini</taxon>
        <taxon>Lorisiformes</taxon>
        <taxon>Galagidae</taxon>
        <taxon>Otolemur</taxon>
    </lineage>
</organism>
<evidence type="ECO:0000256" key="2">
    <source>
        <dbReference type="ARBA" id="ARBA00022536"/>
    </source>
</evidence>
<dbReference type="SUPFAM" id="SSF56436">
    <property type="entry name" value="C-type lectin-like"/>
    <property type="match status" value="1"/>
</dbReference>
<feature type="transmembrane region" description="Helical" evidence="12">
    <location>
        <begin position="396"/>
        <end position="419"/>
    </location>
</feature>
<evidence type="ECO:0000256" key="13">
    <source>
        <dbReference type="SAM" id="SignalP"/>
    </source>
</evidence>
<dbReference type="HOGENOM" id="CLU_593913_0_0_1"/>
<dbReference type="Proteomes" id="UP000005225">
    <property type="component" value="Unassembled WGS sequence"/>
</dbReference>
<evidence type="ECO:0000256" key="1">
    <source>
        <dbReference type="ARBA" id="ARBA00004479"/>
    </source>
</evidence>
<evidence type="ECO:0000256" key="11">
    <source>
        <dbReference type="SAM" id="MobiDB-lite"/>
    </source>
</evidence>
<keyword evidence="2" id="KW-0245">EGF-like domain</keyword>
<dbReference type="InParanoid" id="H0XIX7"/>
<feature type="compositionally biased region" description="Polar residues" evidence="11">
    <location>
        <begin position="352"/>
        <end position="377"/>
    </location>
</feature>
<evidence type="ECO:0000256" key="5">
    <source>
        <dbReference type="ARBA" id="ARBA00022734"/>
    </source>
</evidence>
<feature type="signal peptide" evidence="13">
    <location>
        <begin position="1"/>
        <end position="21"/>
    </location>
</feature>
<proteinExistence type="predicted"/>
<evidence type="ECO:0000256" key="12">
    <source>
        <dbReference type="SAM" id="Phobius"/>
    </source>
</evidence>
<sequence length="471" mass="49541">MRRALAFCLLWQAIWPEPGGGEHPTADRAGCLASGVCYSLHHATMKRLAAEEACALRGGALSSVREGTELRAVLALLRAGPGPREGSKDLLFWVSLERKRSNCTLENEPLRGFSWPSSDASGSESNSTLQWVAEPQRSCTVRRCAALQATGGVEPAGWKEMPCQLRAQGYLCKYQFEGLCPALPPGAASNLSYRAPFQLSSAALDFSPPGTKVSAFCPGQLPISVTCVADETAVRWDRLPSGAVLCPCPGRYLRDGKCAELPNCLDDLGGFACECAAGFKLGNDGRSCVTNGERQLAPGGTRVPTKSPPASETSPIPKRTLSPRAPEKPREVPHVPEQGSSTTSFPEIPQWGAQSTISSLQVSPQAKSKATVTPSGSVTPTALSANHQALDSSSTVVFILVSIAVVVLVILTMTMLGLFKLCFHKNPSSQSPKGSLAPPGIDGDAEAAALSSNSAHCTESRGKVGDCGLPD</sequence>
<dbReference type="PANTHER" id="PTHR14789">
    <property type="entry name" value="CHONDROLECTIN VARIANT CHODLFDELTAE"/>
    <property type="match status" value="1"/>
</dbReference>
<accession>H0XIX7</accession>
<keyword evidence="3 12" id="KW-0812">Transmembrane</keyword>
<dbReference type="GO" id="GO:0050840">
    <property type="term" value="F:extracellular matrix binding"/>
    <property type="evidence" value="ECO:0007669"/>
    <property type="project" value="TreeGrafter"/>
</dbReference>
<comment type="subcellular location">
    <subcellularLocation>
        <location evidence="1">Membrane</location>
        <topology evidence="1">Single-pass type I membrane protein</topology>
    </subcellularLocation>
</comment>
<dbReference type="Gene3D" id="3.10.100.10">
    <property type="entry name" value="Mannose-Binding Protein A, subunit A"/>
    <property type="match status" value="1"/>
</dbReference>
<dbReference type="PROSITE" id="PS50041">
    <property type="entry name" value="C_TYPE_LECTIN_2"/>
    <property type="match status" value="1"/>
</dbReference>
<keyword evidence="4 13" id="KW-0732">Signal</keyword>
<keyword evidence="16" id="KW-1185">Reference proteome</keyword>
<dbReference type="InterPro" id="IPR001304">
    <property type="entry name" value="C-type_lectin-like"/>
</dbReference>
<dbReference type="SUPFAM" id="SSF57196">
    <property type="entry name" value="EGF/Laminin"/>
    <property type="match status" value="1"/>
</dbReference>
<dbReference type="SMART" id="SM00034">
    <property type="entry name" value="CLECT"/>
    <property type="match status" value="1"/>
</dbReference>
<dbReference type="GO" id="GO:0001946">
    <property type="term" value="P:lymphangiogenesis"/>
    <property type="evidence" value="ECO:0007669"/>
    <property type="project" value="Ensembl"/>
</dbReference>
<keyword evidence="8" id="KW-1015">Disulfide bond</keyword>
<feature type="region of interest" description="Disordered" evidence="11">
    <location>
        <begin position="292"/>
        <end position="377"/>
    </location>
</feature>
<dbReference type="AlphaFoldDB" id="H0XIX7"/>
<evidence type="ECO:0000256" key="6">
    <source>
        <dbReference type="ARBA" id="ARBA00022989"/>
    </source>
</evidence>
<keyword evidence="5" id="KW-0430">Lectin</keyword>
<dbReference type="GO" id="GO:1990430">
    <property type="term" value="F:extracellular matrix protein binding"/>
    <property type="evidence" value="ECO:0007669"/>
    <property type="project" value="Ensembl"/>
</dbReference>
<keyword evidence="9" id="KW-0325">Glycoprotein</keyword>
<feature type="chain" id="PRO_5003545254" description="C-type lectin domain family 14 member A" evidence="13">
    <location>
        <begin position="22"/>
        <end position="471"/>
    </location>
</feature>
<dbReference type="GO" id="GO:0036325">
    <property type="term" value="P:vascular endothelial growth factor receptor-3 signaling pathway"/>
    <property type="evidence" value="ECO:0007669"/>
    <property type="project" value="Ensembl"/>
</dbReference>
<evidence type="ECO:0000256" key="10">
    <source>
        <dbReference type="ARBA" id="ARBA00067800"/>
    </source>
</evidence>
<evidence type="ECO:0000313" key="15">
    <source>
        <dbReference type="Ensembl" id="ENSOGAP00000016067.1"/>
    </source>
</evidence>
<feature type="domain" description="C-type lectin" evidence="14">
    <location>
        <begin position="33"/>
        <end position="164"/>
    </location>
</feature>
<evidence type="ECO:0000313" key="16">
    <source>
        <dbReference type="Proteomes" id="UP000005225"/>
    </source>
</evidence>
<dbReference type="InterPro" id="IPR016187">
    <property type="entry name" value="CTDL_fold"/>
</dbReference>
<evidence type="ECO:0000256" key="4">
    <source>
        <dbReference type="ARBA" id="ARBA00022729"/>
    </source>
</evidence>
<dbReference type="CTD" id="161198"/>
<dbReference type="PANTHER" id="PTHR14789:SF5">
    <property type="entry name" value="C-TYPE LECTIN DOMAIN FAMILY 14 MEMBER A"/>
    <property type="match status" value="1"/>
</dbReference>
<name>H0XIX7_OTOGA</name>
<dbReference type="Gene3D" id="2.10.25.10">
    <property type="entry name" value="Laminin"/>
    <property type="match status" value="1"/>
</dbReference>
<dbReference type="EMBL" id="AAQR03085964">
    <property type="status" value="NOT_ANNOTATED_CDS"/>
    <property type="molecule type" value="Genomic_DNA"/>
</dbReference>
<gene>
    <name evidence="15" type="primary">CLEC14A</name>
</gene>
<dbReference type="OrthoDB" id="9890094at2759"/>
<dbReference type="InterPro" id="IPR051505">
    <property type="entry name" value="C-type_lectin_domain"/>
</dbReference>
<reference evidence="15" key="2">
    <citation type="submission" date="2025-08" db="UniProtKB">
        <authorList>
            <consortium name="Ensembl"/>
        </authorList>
    </citation>
    <scope>IDENTIFICATION</scope>
</reference>
<dbReference type="FunFam" id="3.10.100.10:FF:000084">
    <property type="entry name" value="C-type lectin domain family 14 member A"/>
    <property type="match status" value="1"/>
</dbReference>
<reference evidence="15" key="3">
    <citation type="submission" date="2025-09" db="UniProtKB">
        <authorList>
            <consortium name="Ensembl"/>
        </authorList>
    </citation>
    <scope>IDENTIFICATION</scope>
</reference>